<sequence>MGEGDLCESSSSHGESGDSKLSWSSSELTDDATSSSPRSSSTASQPDSNGSLFDLSSLMAQLPIKRGLSKYYQGKSQSFRSLSDVRCMEDLAKEENPNRKKMKVCHGIGGLGATPRLYKKTTSRRASRGSCPSLPARRNRSSPLRSRKPLDLPPAKVHRPNDVLCQWEESKEQLALL</sequence>
<reference evidence="4" key="1">
    <citation type="submission" date="2021-03" db="EMBL/GenBank/DDBJ databases">
        <authorList>
            <consortium name="Genoscope - CEA"/>
            <person name="William W."/>
        </authorList>
    </citation>
    <scope>NUCLEOTIDE SEQUENCE</scope>
    <source>
        <strain evidence="4">Doubled-haploid Pahang</strain>
    </source>
</reference>
<organism evidence="5 6">
    <name type="scientific">Musa acuminata subsp. malaccensis</name>
    <name type="common">Wild banana</name>
    <name type="synonym">Musa malaccensis</name>
    <dbReference type="NCBI Taxonomy" id="214687"/>
    <lineage>
        <taxon>Eukaryota</taxon>
        <taxon>Viridiplantae</taxon>
        <taxon>Streptophyta</taxon>
        <taxon>Embryophyta</taxon>
        <taxon>Tracheophyta</taxon>
        <taxon>Spermatophyta</taxon>
        <taxon>Magnoliopsida</taxon>
        <taxon>Liliopsida</taxon>
        <taxon>Zingiberales</taxon>
        <taxon>Musaceae</taxon>
        <taxon>Musa</taxon>
    </lineage>
</organism>
<dbReference type="Proteomes" id="UP000012960">
    <property type="component" value="Unplaced"/>
</dbReference>
<dbReference type="InterPro" id="IPR051992">
    <property type="entry name" value="OxStress_Response_Reg"/>
</dbReference>
<dbReference type="GO" id="GO:0005634">
    <property type="term" value="C:nucleus"/>
    <property type="evidence" value="ECO:0007669"/>
    <property type="project" value="UniProtKB-SubCell"/>
</dbReference>
<dbReference type="InParanoid" id="A0A804JGX2"/>
<dbReference type="Gramene" id="Ma06_t16420.2">
    <property type="protein sequence ID" value="Ma06_p16420.2"/>
    <property type="gene ID" value="Ma06_g16420"/>
</dbReference>
<evidence type="ECO:0000313" key="4">
    <source>
        <dbReference type="EMBL" id="CAG1846441.1"/>
    </source>
</evidence>
<dbReference type="PANTHER" id="PTHR33172">
    <property type="entry name" value="OS08G0516900 PROTEIN"/>
    <property type="match status" value="1"/>
</dbReference>
<dbReference type="Gramene" id="Ma06_t16420.1">
    <property type="protein sequence ID" value="Ma06_p16420.1"/>
    <property type="gene ID" value="Ma06_g16420"/>
</dbReference>
<reference evidence="5" key="2">
    <citation type="submission" date="2021-05" db="UniProtKB">
        <authorList>
            <consortium name="EnsemblPlants"/>
        </authorList>
    </citation>
    <scope>IDENTIFICATION</scope>
    <source>
        <strain evidence="5">subsp. malaccensis</strain>
    </source>
</reference>
<feature type="compositionally biased region" description="Low complexity" evidence="3">
    <location>
        <begin position="7"/>
        <end position="22"/>
    </location>
</feature>
<proteinExistence type="predicted"/>
<evidence type="ECO:0000256" key="1">
    <source>
        <dbReference type="ARBA" id="ARBA00004123"/>
    </source>
</evidence>
<keyword evidence="6" id="KW-1185">Reference proteome</keyword>
<dbReference type="EnsemblPlants" id="Ma06_t16420.2">
    <property type="protein sequence ID" value="Ma06_p16420.2"/>
    <property type="gene ID" value="Ma06_g16420"/>
</dbReference>
<dbReference type="EnsemblPlants" id="Ma06_t16420.1">
    <property type="protein sequence ID" value="Ma06_p16420.1"/>
    <property type="gene ID" value="Ma06_g16420"/>
</dbReference>
<comment type="subcellular location">
    <subcellularLocation>
        <location evidence="1">Nucleus</location>
    </subcellularLocation>
</comment>
<evidence type="ECO:0000256" key="3">
    <source>
        <dbReference type="SAM" id="MobiDB-lite"/>
    </source>
</evidence>
<evidence type="ECO:0000313" key="5">
    <source>
        <dbReference type="EnsemblPlants" id="Ma06_p16420.2"/>
    </source>
</evidence>
<keyword evidence="2" id="KW-0539">Nucleus</keyword>
<dbReference type="AlphaFoldDB" id="A0A804JGX2"/>
<evidence type="ECO:0000313" key="6">
    <source>
        <dbReference type="Proteomes" id="UP000012960"/>
    </source>
</evidence>
<gene>
    <name evidence="4" type="ORF">GSMUA_162360.1</name>
</gene>
<accession>A0A804JGX2</accession>
<evidence type="ECO:0000256" key="2">
    <source>
        <dbReference type="ARBA" id="ARBA00023242"/>
    </source>
</evidence>
<dbReference type="PANTHER" id="PTHR33172:SF29">
    <property type="entry name" value="OS06G0559400 PROTEIN"/>
    <property type="match status" value="1"/>
</dbReference>
<name>A0A804JGX2_MUSAM</name>
<feature type="compositionally biased region" description="Basic residues" evidence="3">
    <location>
        <begin position="117"/>
        <end position="127"/>
    </location>
</feature>
<dbReference type="GO" id="GO:0006950">
    <property type="term" value="P:response to stress"/>
    <property type="evidence" value="ECO:0007669"/>
    <property type="project" value="UniProtKB-ARBA"/>
</dbReference>
<protein>
    <submittedName>
        <fullName evidence="4">(wild Malaysian banana) hypothetical protein</fullName>
    </submittedName>
</protein>
<dbReference type="EMBL" id="HG996471">
    <property type="protein sequence ID" value="CAG1846441.1"/>
    <property type="molecule type" value="Genomic_DNA"/>
</dbReference>
<dbReference type="OrthoDB" id="1938584at2759"/>
<feature type="region of interest" description="Disordered" evidence="3">
    <location>
        <begin position="115"/>
        <end position="163"/>
    </location>
</feature>
<feature type="compositionally biased region" description="Low complexity" evidence="3">
    <location>
        <begin position="31"/>
        <end position="48"/>
    </location>
</feature>
<feature type="region of interest" description="Disordered" evidence="3">
    <location>
        <begin position="1"/>
        <end position="53"/>
    </location>
</feature>